<dbReference type="Proteomes" id="UP000887116">
    <property type="component" value="Unassembled WGS sequence"/>
</dbReference>
<accession>A0A8X6G5M3</accession>
<proteinExistence type="predicted"/>
<feature type="region of interest" description="Disordered" evidence="1">
    <location>
        <begin position="48"/>
        <end position="75"/>
    </location>
</feature>
<evidence type="ECO:0000256" key="1">
    <source>
        <dbReference type="SAM" id="MobiDB-lite"/>
    </source>
</evidence>
<organism evidence="2 4">
    <name type="scientific">Trichonephila clavata</name>
    <name type="common">Joro spider</name>
    <name type="synonym">Nephila clavata</name>
    <dbReference type="NCBI Taxonomy" id="2740835"/>
    <lineage>
        <taxon>Eukaryota</taxon>
        <taxon>Metazoa</taxon>
        <taxon>Ecdysozoa</taxon>
        <taxon>Arthropoda</taxon>
        <taxon>Chelicerata</taxon>
        <taxon>Arachnida</taxon>
        <taxon>Araneae</taxon>
        <taxon>Araneomorphae</taxon>
        <taxon>Entelegynae</taxon>
        <taxon>Araneoidea</taxon>
        <taxon>Nephilidae</taxon>
        <taxon>Trichonephila</taxon>
    </lineage>
</organism>
<dbReference type="AlphaFoldDB" id="A0A8X6G5M3"/>
<name>A0A8X6G5M3_TRICU</name>
<evidence type="ECO:0000313" key="2">
    <source>
        <dbReference type="EMBL" id="GFQ74803.1"/>
    </source>
</evidence>
<comment type="caution">
    <text evidence="2">The sequence shown here is derived from an EMBL/GenBank/DDBJ whole genome shotgun (WGS) entry which is preliminary data.</text>
</comment>
<reference evidence="2" key="1">
    <citation type="submission" date="2020-07" db="EMBL/GenBank/DDBJ databases">
        <title>Multicomponent nature underlies the extraordinary mechanical properties of spider dragline silk.</title>
        <authorList>
            <person name="Kono N."/>
            <person name="Nakamura H."/>
            <person name="Mori M."/>
            <person name="Yoshida Y."/>
            <person name="Ohtoshi R."/>
            <person name="Malay A.D."/>
            <person name="Moran D.A.P."/>
            <person name="Tomita M."/>
            <person name="Numata K."/>
            <person name="Arakawa K."/>
        </authorList>
    </citation>
    <scope>NUCLEOTIDE SEQUENCE</scope>
</reference>
<dbReference type="EMBL" id="BMAO01031405">
    <property type="protein sequence ID" value="GFQ74803.1"/>
    <property type="molecule type" value="Genomic_DNA"/>
</dbReference>
<evidence type="ECO:0000313" key="4">
    <source>
        <dbReference type="Proteomes" id="UP000887116"/>
    </source>
</evidence>
<feature type="compositionally biased region" description="Basic and acidic residues" evidence="1">
    <location>
        <begin position="48"/>
        <end position="57"/>
    </location>
</feature>
<protein>
    <submittedName>
        <fullName evidence="2">Uncharacterized protein</fullName>
    </submittedName>
</protein>
<evidence type="ECO:0000313" key="3">
    <source>
        <dbReference type="EMBL" id="GFR03220.1"/>
    </source>
</evidence>
<keyword evidence="4" id="KW-1185">Reference proteome</keyword>
<gene>
    <name evidence="2" type="ORF">TNCT_71051</name>
    <name evidence="3" type="ORF">TNCT_710841</name>
</gene>
<dbReference type="EMBL" id="BMAO01015635">
    <property type="protein sequence ID" value="GFR03220.1"/>
    <property type="molecule type" value="Genomic_DNA"/>
</dbReference>
<sequence>MTSKIEAQDHEIVARAIESWFRVMGPMKTFHPQIKSPEAHSVYLEKEHDHLQFSDKKPPRKKARAEGVPRGVNKDCAPLSSQTPWECGTFHFISRQIVRVRFRRRVYGQLKCPGNLVPV</sequence>